<dbReference type="GO" id="GO:0005783">
    <property type="term" value="C:endoplasmic reticulum"/>
    <property type="evidence" value="ECO:0007669"/>
    <property type="project" value="TreeGrafter"/>
</dbReference>
<feature type="region of interest" description="Disordered" evidence="2">
    <location>
        <begin position="1"/>
        <end position="36"/>
    </location>
</feature>
<dbReference type="GO" id="GO:0008298">
    <property type="term" value="P:intracellular mRNA localization"/>
    <property type="evidence" value="ECO:0007669"/>
    <property type="project" value="TreeGrafter"/>
</dbReference>
<feature type="coiled-coil region" evidence="1">
    <location>
        <begin position="415"/>
        <end position="457"/>
    </location>
</feature>
<dbReference type="EMBL" id="BQFW01000010">
    <property type="protein sequence ID" value="GJJ75384.1"/>
    <property type="molecule type" value="Genomic_DNA"/>
</dbReference>
<gene>
    <name evidence="3" type="ORF">EMPS_07742</name>
</gene>
<sequence length="479" mass="53952">MSILDTAAPVSPTATSVNTGAKKQQRIYVKKPNPEDKKRALNEIEVRIAVLRPQLDAVRDAIASIGDKKEADARAPLRKKLAELRDLQTTQKKSKKVKLDELSTLNASLKKKIANLKALQDKLPLKTMAAVESQIDALEKQIQAGKLKLVEEKRLLSEISLLTRSKKSVETAQKMQTQIDEDKKAIASLKTALDDPATKALSDEYSTIQAQLDEMTRSKDEVWKKRNDLYGERTRLQKALETEFQLKKSVNDDYFAALREHSKFIQEEQDRKRDEIKARKQQELEEKLLARARDEREDAEIPAFQEEITICDNVYKYLLQFSNDPKRSMETSQANASTEAHSSTVRPVDTTTNVPRGVMLTKKAEKVEDVFFVGGKTGKKVKGPKEKKSEVSTLKFPLAILEQLLELKIVVPTSASDLRKTLDSLEEKSKDLKSRQAEATAENKRKAEERIATLTLTDVDQIEAAVETTQILPEIEATA</sequence>
<accession>A0A9P3LYM7</accession>
<name>A0A9P3LYM7_9FUNG</name>
<dbReference type="PANTHER" id="PTHR31027">
    <property type="entry name" value="NUCLEAR SEGREGATION PROTEIN BFR1"/>
    <property type="match status" value="1"/>
</dbReference>
<dbReference type="GO" id="GO:0042175">
    <property type="term" value="C:nuclear outer membrane-endoplasmic reticulum membrane network"/>
    <property type="evidence" value="ECO:0007669"/>
    <property type="project" value="TreeGrafter"/>
</dbReference>
<dbReference type="OrthoDB" id="2195113at2759"/>
<comment type="caution">
    <text evidence="3">The sequence shown here is derived from an EMBL/GenBank/DDBJ whole genome shotgun (WGS) entry which is preliminary data.</text>
</comment>
<evidence type="ECO:0000313" key="4">
    <source>
        <dbReference type="Proteomes" id="UP000827284"/>
    </source>
</evidence>
<evidence type="ECO:0000256" key="2">
    <source>
        <dbReference type="SAM" id="MobiDB-lite"/>
    </source>
</evidence>
<dbReference type="Proteomes" id="UP000827284">
    <property type="component" value="Unassembled WGS sequence"/>
</dbReference>
<keyword evidence="1" id="KW-0175">Coiled coil</keyword>
<evidence type="ECO:0008006" key="5">
    <source>
        <dbReference type="Google" id="ProtNLM"/>
    </source>
</evidence>
<evidence type="ECO:0000313" key="3">
    <source>
        <dbReference type="EMBL" id="GJJ75384.1"/>
    </source>
</evidence>
<dbReference type="InterPro" id="IPR039604">
    <property type="entry name" value="Bfr1"/>
</dbReference>
<organism evidence="3 4">
    <name type="scientific">Entomortierella parvispora</name>
    <dbReference type="NCBI Taxonomy" id="205924"/>
    <lineage>
        <taxon>Eukaryota</taxon>
        <taxon>Fungi</taxon>
        <taxon>Fungi incertae sedis</taxon>
        <taxon>Mucoromycota</taxon>
        <taxon>Mortierellomycotina</taxon>
        <taxon>Mortierellomycetes</taxon>
        <taxon>Mortierellales</taxon>
        <taxon>Mortierellaceae</taxon>
        <taxon>Entomortierella</taxon>
    </lineage>
</organism>
<feature type="coiled-coil region" evidence="1">
    <location>
        <begin position="265"/>
        <end position="297"/>
    </location>
</feature>
<evidence type="ECO:0000256" key="1">
    <source>
        <dbReference type="SAM" id="Coils"/>
    </source>
</evidence>
<dbReference type="GO" id="GO:0003729">
    <property type="term" value="F:mRNA binding"/>
    <property type="evidence" value="ECO:0007669"/>
    <property type="project" value="TreeGrafter"/>
</dbReference>
<feature type="compositionally biased region" description="Polar residues" evidence="2">
    <location>
        <begin position="12"/>
        <end position="22"/>
    </location>
</feature>
<dbReference type="GO" id="GO:1990904">
    <property type="term" value="C:ribonucleoprotein complex"/>
    <property type="evidence" value="ECO:0007669"/>
    <property type="project" value="TreeGrafter"/>
</dbReference>
<dbReference type="AlphaFoldDB" id="A0A9P3LYM7"/>
<proteinExistence type="predicted"/>
<feature type="compositionally biased region" description="Polar residues" evidence="2">
    <location>
        <begin position="330"/>
        <end position="352"/>
    </location>
</feature>
<feature type="region of interest" description="Disordered" evidence="2">
    <location>
        <begin position="328"/>
        <end position="352"/>
    </location>
</feature>
<keyword evidence="4" id="KW-1185">Reference proteome</keyword>
<dbReference type="PANTHER" id="PTHR31027:SF2">
    <property type="entry name" value="LEBERCILIN DOMAIN-CONTAINING PROTEIN"/>
    <property type="match status" value="1"/>
</dbReference>
<reference evidence="3" key="1">
    <citation type="submission" date="2021-11" db="EMBL/GenBank/DDBJ databases">
        <authorList>
            <person name="Herlambang A."/>
            <person name="Guo Y."/>
            <person name="Takashima Y."/>
            <person name="Nishizawa T."/>
        </authorList>
    </citation>
    <scope>NUCLEOTIDE SEQUENCE</scope>
    <source>
        <strain evidence="3">E1425</strain>
    </source>
</reference>
<reference evidence="3" key="2">
    <citation type="journal article" date="2022" name="Microbiol. Resour. Announc.">
        <title>Whole-Genome Sequence of Entomortierella parvispora E1425, a Mucoromycotan Fungus Associated with Burkholderiaceae-Related Endosymbiotic Bacteria.</title>
        <authorList>
            <person name="Herlambang A."/>
            <person name="Guo Y."/>
            <person name="Takashima Y."/>
            <person name="Narisawa K."/>
            <person name="Ohta H."/>
            <person name="Nishizawa T."/>
        </authorList>
    </citation>
    <scope>NUCLEOTIDE SEQUENCE</scope>
    <source>
        <strain evidence="3">E1425</strain>
    </source>
</reference>
<feature type="coiled-coil region" evidence="1">
    <location>
        <begin position="99"/>
        <end position="192"/>
    </location>
</feature>
<protein>
    <recommendedName>
        <fullName evidence="5">Nuclear segregation protein BFR1</fullName>
    </recommendedName>
</protein>